<organism evidence="1 2">
    <name type="scientific">Roseomonas gilardii</name>
    <dbReference type="NCBI Taxonomy" id="257708"/>
    <lineage>
        <taxon>Bacteria</taxon>
        <taxon>Pseudomonadati</taxon>
        <taxon>Pseudomonadota</taxon>
        <taxon>Alphaproteobacteria</taxon>
        <taxon>Acetobacterales</taxon>
        <taxon>Roseomonadaceae</taxon>
        <taxon>Roseomonas</taxon>
    </lineage>
</organism>
<reference evidence="1 2" key="1">
    <citation type="journal article" date="2019" name="Microb. Pathog.">
        <title>Comparison of VITEK 2, MALDI-TOF MS, 16S rRNA gene sequencing, and whole-genome sequencing for identification of Roseomonas mucosa.</title>
        <authorList>
            <person name="Rudolph W.W."/>
            <person name="Gunzer F."/>
            <person name="Trauth M."/>
            <person name="Bunk B."/>
            <person name="Bigge R."/>
            <person name="Schrottner P."/>
        </authorList>
    </citation>
    <scope>NUCLEOTIDE SEQUENCE [LARGE SCALE GENOMIC DNA]</scope>
    <source>
        <strain evidence="1 2">DSM 103800</strain>
    </source>
</reference>
<proteinExistence type="predicted"/>
<keyword evidence="2" id="KW-1185">Reference proteome</keyword>
<sequence>MIEDASIDTLAQPFVVPGMTNEKDYIRGVELIAVAAYEARKDRVANILFCMVNLLRTMENSNQEK</sequence>
<evidence type="ECO:0000313" key="2">
    <source>
        <dbReference type="Proteomes" id="UP001258945"/>
    </source>
</evidence>
<dbReference type="Proteomes" id="UP001258945">
    <property type="component" value="Unassembled WGS sequence"/>
</dbReference>
<gene>
    <name evidence="1" type="ORF">RQ831_13490</name>
</gene>
<name>A0ABU3MGT5_9PROT</name>
<dbReference type="RefSeq" id="WP_156878424.1">
    <property type="nucleotide sequence ID" value="NZ_CP015583.1"/>
</dbReference>
<accession>A0ABU3MGT5</accession>
<comment type="caution">
    <text evidence="1">The sequence shown here is derived from an EMBL/GenBank/DDBJ whole genome shotgun (WGS) entry which is preliminary data.</text>
</comment>
<protein>
    <submittedName>
        <fullName evidence="1">Uncharacterized protein</fullName>
    </submittedName>
</protein>
<evidence type="ECO:0000313" key="1">
    <source>
        <dbReference type="EMBL" id="MDT8332071.1"/>
    </source>
</evidence>
<dbReference type="EMBL" id="JAVVDO010000021">
    <property type="protein sequence ID" value="MDT8332071.1"/>
    <property type="molecule type" value="Genomic_DNA"/>
</dbReference>